<dbReference type="GeneID" id="25908188"/>
<evidence type="ECO:0000256" key="7">
    <source>
        <dbReference type="ARBA" id="ARBA00023242"/>
    </source>
</evidence>
<evidence type="ECO:0000256" key="1">
    <source>
        <dbReference type="ARBA" id="ARBA00004123"/>
    </source>
</evidence>
<accession>A0A0L0FT17</accession>
<dbReference type="Proteomes" id="UP000054560">
    <property type="component" value="Unassembled WGS sequence"/>
</dbReference>
<dbReference type="STRING" id="667725.A0A0L0FT17"/>
<dbReference type="PANTHER" id="PTHR12596:SF1">
    <property type="entry name" value="EXPORTIN-4"/>
    <property type="match status" value="1"/>
</dbReference>
<evidence type="ECO:0000256" key="3">
    <source>
        <dbReference type="ARBA" id="ARBA00009466"/>
    </source>
</evidence>
<protein>
    <submittedName>
        <fullName evidence="8">Uncharacterized protein</fullName>
    </submittedName>
</protein>
<dbReference type="GO" id="GO:0006611">
    <property type="term" value="P:protein export from nucleus"/>
    <property type="evidence" value="ECO:0007669"/>
    <property type="project" value="TreeGrafter"/>
</dbReference>
<keyword evidence="7" id="KW-0539">Nucleus</keyword>
<evidence type="ECO:0000313" key="8">
    <source>
        <dbReference type="EMBL" id="KNC79935.1"/>
    </source>
</evidence>
<comment type="subcellular location">
    <subcellularLocation>
        <location evidence="2">Cytoplasm</location>
    </subcellularLocation>
    <subcellularLocation>
        <location evidence="1">Nucleus</location>
    </subcellularLocation>
</comment>
<dbReference type="OrthoDB" id="5548448at2759"/>
<gene>
    <name evidence="8" type="ORF">SARC_07684</name>
</gene>
<reference evidence="8 9" key="1">
    <citation type="submission" date="2011-02" db="EMBL/GenBank/DDBJ databases">
        <title>The Genome Sequence of Sphaeroforma arctica JP610.</title>
        <authorList>
            <consortium name="The Broad Institute Genome Sequencing Platform"/>
            <person name="Russ C."/>
            <person name="Cuomo C."/>
            <person name="Young S.K."/>
            <person name="Zeng Q."/>
            <person name="Gargeya S."/>
            <person name="Alvarado L."/>
            <person name="Berlin A."/>
            <person name="Chapman S.B."/>
            <person name="Chen Z."/>
            <person name="Freedman E."/>
            <person name="Gellesch M."/>
            <person name="Goldberg J."/>
            <person name="Griggs A."/>
            <person name="Gujja S."/>
            <person name="Heilman E."/>
            <person name="Heiman D."/>
            <person name="Howarth C."/>
            <person name="Mehta T."/>
            <person name="Neiman D."/>
            <person name="Pearson M."/>
            <person name="Roberts A."/>
            <person name="Saif S."/>
            <person name="Shea T."/>
            <person name="Shenoy N."/>
            <person name="Sisk P."/>
            <person name="Stolte C."/>
            <person name="Sykes S."/>
            <person name="White J."/>
            <person name="Yandava C."/>
            <person name="Burger G."/>
            <person name="Gray M.W."/>
            <person name="Holland P.W.H."/>
            <person name="King N."/>
            <person name="Lang F.B.F."/>
            <person name="Roger A.J."/>
            <person name="Ruiz-Trillo I."/>
            <person name="Haas B."/>
            <person name="Nusbaum C."/>
            <person name="Birren B."/>
        </authorList>
    </citation>
    <scope>NUCLEOTIDE SEQUENCE [LARGE SCALE GENOMIC DNA]</scope>
    <source>
        <strain evidence="8 9">JP610</strain>
    </source>
</reference>
<feature type="non-terminal residue" evidence="8">
    <location>
        <position position="253"/>
    </location>
</feature>
<organism evidence="8 9">
    <name type="scientific">Sphaeroforma arctica JP610</name>
    <dbReference type="NCBI Taxonomy" id="667725"/>
    <lineage>
        <taxon>Eukaryota</taxon>
        <taxon>Ichthyosporea</taxon>
        <taxon>Ichthyophonida</taxon>
        <taxon>Sphaeroforma</taxon>
    </lineage>
</organism>
<dbReference type="RefSeq" id="XP_014153837.1">
    <property type="nucleotide sequence ID" value="XM_014298362.1"/>
</dbReference>
<dbReference type="AlphaFoldDB" id="A0A0L0FT17"/>
<name>A0A0L0FT17_9EUKA</name>
<evidence type="ECO:0000313" key="9">
    <source>
        <dbReference type="Proteomes" id="UP000054560"/>
    </source>
</evidence>
<evidence type="ECO:0000256" key="5">
    <source>
        <dbReference type="ARBA" id="ARBA00022490"/>
    </source>
</evidence>
<dbReference type="GO" id="GO:0005049">
    <property type="term" value="F:nuclear export signal receptor activity"/>
    <property type="evidence" value="ECO:0007669"/>
    <property type="project" value="InterPro"/>
</dbReference>
<evidence type="ECO:0000256" key="6">
    <source>
        <dbReference type="ARBA" id="ARBA00022927"/>
    </source>
</evidence>
<comment type="similarity">
    <text evidence="3">Belongs to the exportin family.</text>
</comment>
<dbReference type="GO" id="GO:0005643">
    <property type="term" value="C:nuclear pore"/>
    <property type="evidence" value="ECO:0007669"/>
    <property type="project" value="TreeGrafter"/>
</dbReference>
<dbReference type="InterPro" id="IPR044189">
    <property type="entry name" value="XPO4/7-like"/>
</dbReference>
<dbReference type="PANTHER" id="PTHR12596">
    <property type="entry name" value="EXPORTIN 4,7-RELATED"/>
    <property type="match status" value="1"/>
</dbReference>
<evidence type="ECO:0000256" key="2">
    <source>
        <dbReference type="ARBA" id="ARBA00004496"/>
    </source>
</evidence>
<keyword evidence="9" id="KW-1185">Reference proteome</keyword>
<sequence length="253" mass="28039">MLVDWIEASGLHTGESNNVETDGPQMFAIAMTVSRLATCFFTFETIDIASKFGVYGFVPALEPLLPLMAQLSTACLHRAQTESFGENYNIEAFDLLLDAWVTLVSDQQFPTHSVFKWTNEIFRTFVAARVESEMKATLEDADEEYFEEENDVLNMDSQNLNMAALARLTPAESIELVSKEIQAKVVALRTTTEGLPILGALHQLILIAGYLIADPQDRGETPSIPEEICTMLTNTATPTQAQANNHAHHEPLM</sequence>
<keyword evidence="6" id="KW-0653">Protein transport</keyword>
<keyword evidence="5" id="KW-0963">Cytoplasm</keyword>
<evidence type="ECO:0000256" key="4">
    <source>
        <dbReference type="ARBA" id="ARBA00022448"/>
    </source>
</evidence>
<dbReference type="GO" id="GO:0005737">
    <property type="term" value="C:cytoplasm"/>
    <property type="evidence" value="ECO:0007669"/>
    <property type="project" value="UniProtKB-SubCell"/>
</dbReference>
<dbReference type="EMBL" id="KQ242221">
    <property type="protein sequence ID" value="KNC79935.1"/>
    <property type="molecule type" value="Genomic_DNA"/>
</dbReference>
<keyword evidence="4" id="KW-0813">Transport</keyword>
<proteinExistence type="inferred from homology"/>